<protein>
    <submittedName>
        <fullName evidence="1">Uncharacterized protein</fullName>
    </submittedName>
</protein>
<name>A0A830BIB5_9LAMI</name>
<keyword evidence="2" id="KW-1185">Reference proteome</keyword>
<evidence type="ECO:0000313" key="2">
    <source>
        <dbReference type="Proteomes" id="UP000653305"/>
    </source>
</evidence>
<sequence length="54" mass="6009">MLGKPGDGINGVKFKLTAKKQKEDPHFYFACGEDNGGHCSTGKMRFSVYPVPRY</sequence>
<organism evidence="1 2">
    <name type="scientific">Phtheirospermum japonicum</name>
    <dbReference type="NCBI Taxonomy" id="374723"/>
    <lineage>
        <taxon>Eukaryota</taxon>
        <taxon>Viridiplantae</taxon>
        <taxon>Streptophyta</taxon>
        <taxon>Embryophyta</taxon>
        <taxon>Tracheophyta</taxon>
        <taxon>Spermatophyta</taxon>
        <taxon>Magnoliopsida</taxon>
        <taxon>eudicotyledons</taxon>
        <taxon>Gunneridae</taxon>
        <taxon>Pentapetalae</taxon>
        <taxon>asterids</taxon>
        <taxon>lamiids</taxon>
        <taxon>Lamiales</taxon>
        <taxon>Orobanchaceae</taxon>
        <taxon>Orobanchaceae incertae sedis</taxon>
        <taxon>Phtheirospermum</taxon>
    </lineage>
</organism>
<evidence type="ECO:0000313" key="1">
    <source>
        <dbReference type="EMBL" id="GFP87330.1"/>
    </source>
</evidence>
<dbReference type="AlphaFoldDB" id="A0A830BIB5"/>
<dbReference type="EMBL" id="BMAC01000142">
    <property type="protein sequence ID" value="GFP87330.1"/>
    <property type="molecule type" value="Genomic_DNA"/>
</dbReference>
<reference evidence="1" key="1">
    <citation type="submission" date="2020-07" db="EMBL/GenBank/DDBJ databases">
        <title>Ethylene signaling mediates host invasion by parasitic plants.</title>
        <authorList>
            <person name="Yoshida S."/>
        </authorList>
    </citation>
    <scope>NUCLEOTIDE SEQUENCE</scope>
    <source>
        <strain evidence="1">Okayama</strain>
    </source>
</reference>
<dbReference type="OrthoDB" id="1839683at2759"/>
<comment type="caution">
    <text evidence="1">The sequence shown here is derived from an EMBL/GenBank/DDBJ whole genome shotgun (WGS) entry which is preliminary data.</text>
</comment>
<proteinExistence type="predicted"/>
<dbReference type="Proteomes" id="UP000653305">
    <property type="component" value="Unassembled WGS sequence"/>
</dbReference>
<gene>
    <name evidence="1" type="ORF">PHJA_000876700</name>
</gene>
<accession>A0A830BIB5</accession>